<organism evidence="9 11">
    <name type="scientific">Bursaphelenchus xylophilus</name>
    <name type="common">Pinewood nematode worm</name>
    <name type="synonym">Aphelenchoides xylophilus</name>
    <dbReference type="NCBI Taxonomy" id="6326"/>
    <lineage>
        <taxon>Eukaryota</taxon>
        <taxon>Metazoa</taxon>
        <taxon>Ecdysozoa</taxon>
        <taxon>Nematoda</taxon>
        <taxon>Chromadorea</taxon>
        <taxon>Rhabditida</taxon>
        <taxon>Tylenchina</taxon>
        <taxon>Tylenchomorpha</taxon>
        <taxon>Aphelenchoidea</taxon>
        <taxon>Aphelenchoididae</taxon>
        <taxon>Bursaphelenchus</taxon>
    </lineage>
</organism>
<evidence type="ECO:0000313" key="9">
    <source>
        <dbReference type="Proteomes" id="UP000095284"/>
    </source>
</evidence>
<dbReference type="PROSITE" id="PS50002">
    <property type="entry name" value="SH3"/>
    <property type="match status" value="3"/>
</dbReference>
<dbReference type="Gene3D" id="2.60.40.10">
    <property type="entry name" value="Immunoglobulins"/>
    <property type="match status" value="2"/>
</dbReference>
<feature type="compositionally biased region" description="Polar residues" evidence="5">
    <location>
        <begin position="1538"/>
        <end position="1556"/>
    </location>
</feature>
<feature type="compositionally biased region" description="Acidic residues" evidence="5">
    <location>
        <begin position="12"/>
        <end position="24"/>
    </location>
</feature>
<feature type="region of interest" description="Disordered" evidence="5">
    <location>
        <begin position="1178"/>
        <end position="1197"/>
    </location>
</feature>
<dbReference type="Proteomes" id="UP000095284">
    <property type="component" value="Unplaced"/>
</dbReference>
<dbReference type="SMART" id="SM00326">
    <property type="entry name" value="SH3"/>
    <property type="match status" value="3"/>
</dbReference>
<feature type="region of interest" description="Disordered" evidence="5">
    <location>
        <begin position="76"/>
        <end position="99"/>
    </location>
</feature>
<feature type="domain" description="SH3" evidence="6">
    <location>
        <begin position="1402"/>
        <end position="1470"/>
    </location>
</feature>
<dbReference type="EMBL" id="CAJFCV020000003">
    <property type="protein sequence ID" value="CAG9107844.1"/>
    <property type="molecule type" value="Genomic_DNA"/>
</dbReference>
<feature type="region of interest" description="Disordered" evidence="5">
    <location>
        <begin position="1476"/>
        <end position="1591"/>
    </location>
</feature>
<dbReference type="Pfam" id="PF25523">
    <property type="entry name" value="Ig_RIMBP2"/>
    <property type="match status" value="1"/>
</dbReference>
<evidence type="ECO:0000256" key="2">
    <source>
        <dbReference type="ARBA" id="ARBA00022443"/>
    </source>
</evidence>
<dbReference type="SUPFAM" id="SSF50044">
    <property type="entry name" value="SH3-domain"/>
    <property type="match status" value="3"/>
</dbReference>
<dbReference type="FunFam" id="2.30.30.40:FF:000023">
    <property type="entry name" value="RIMS-binding protein 2 isoform F"/>
    <property type="match status" value="1"/>
</dbReference>
<evidence type="ECO:0000256" key="5">
    <source>
        <dbReference type="SAM" id="MobiDB-lite"/>
    </source>
</evidence>
<dbReference type="eggNOG" id="KOG3632">
    <property type="taxonomic scope" value="Eukaryota"/>
</dbReference>
<dbReference type="Proteomes" id="UP000659654">
    <property type="component" value="Unassembled WGS sequence"/>
</dbReference>
<dbReference type="InterPro" id="IPR040325">
    <property type="entry name" value="RIMBP1/2/3"/>
</dbReference>
<keyword evidence="10" id="KW-1185">Reference proteome</keyword>
<feature type="compositionally biased region" description="Basic and acidic residues" evidence="5">
    <location>
        <begin position="38"/>
        <end position="47"/>
    </location>
</feature>
<dbReference type="SMART" id="SM00060">
    <property type="entry name" value="FN3"/>
    <property type="match status" value="3"/>
</dbReference>
<evidence type="ECO:0000313" key="10">
    <source>
        <dbReference type="Proteomes" id="UP000659654"/>
    </source>
</evidence>
<feature type="domain" description="SH3" evidence="6">
    <location>
        <begin position="1020"/>
        <end position="1087"/>
    </location>
</feature>
<dbReference type="InterPro" id="IPR001452">
    <property type="entry name" value="SH3_domain"/>
</dbReference>
<comment type="similarity">
    <text evidence="1">Belongs to the RIMBP family.</text>
</comment>
<dbReference type="SUPFAM" id="SSF49265">
    <property type="entry name" value="Fibronectin type III"/>
    <property type="match status" value="2"/>
</dbReference>
<feature type="region of interest" description="Disordered" evidence="5">
    <location>
        <begin position="1"/>
        <end position="47"/>
    </location>
</feature>
<dbReference type="Proteomes" id="UP000582659">
    <property type="component" value="Unassembled WGS sequence"/>
</dbReference>
<sequence length="1591" mass="177051">MGAQRRQKNEEDGQEDYEGGDDDLTLLPPPPESTPEGPARREARGVCSKAEKQRLGFLFALSKVLLKQLPLPFVSRKQPGEPQRVPQTVQHQASSAEARQFDWSNEKSGQTCSAGLSTEPVGITATGSTSINSGISTSCCFDSATQHSGISLALSSDFFCGYSDRLHSTGVQCSPQPPVSTGYRRPAENQQNSTNSSLSDALLLALRRSRPNTRLFRVLFQYIPLRDSPNDNPHLELPLQAGDYLLVHGQMDEDQFYFGETLSGRTGLVPSNYVERIPDHVLLQNASRAPSPQCNFNVASTSSGYECPESAVTSTNDPELFLPLGMMPVSHRSNPGSRPPSRTASVQASRPGSPRSVVFEPRQHSPRNMEPLLMDSGAPIIDQLSRPSSPSFTLNVPPHLTQINHDFTVNSSETQLPDSICPYPPVDVSKVSVQEIKQPDKPKISAPRELTVEKKLSRSVVLSWLPPDDQLTAVSQYHVCVEGVVKAVVPGTYKCKALIEDLNLDKAVNVSVRSVTDQGHSADAACTLAVGAEAPVAPQHVRVAKITPVSACISWYPSNSNAEHILLLNAIKIGVCPPAVYQVQLFGLSPSTIYRISVRTKHPKAVLEQRPVERCVDFKTLPKIGLPDPPSNVQVDSGPQPGTLLVSWRPVTTQPRPPSRAAVHSYLIYADGQNIAQVPSVTADHVLLRLSDFSDDPPIFITVRTRTKEGAISADSNVVRVPRNVLGLPFGPTTSTADLPDTMPYGVQKIPVYNPQPGQPPPVALNGVIGPCGYEHNQNIAVSGSVMHDGGLLTMMPQQGATANCPPLNSHPNYSSYNMPSHFTNQPQAILDPNDPSNVSVYQPAMFDGFKQFQTETPITFRPQITRPHPHKLLGRQSTSALLQNNGSLSLPKYASMYEWKQPQQNQQQYYTFHPKALYKDYNTTEEKPSVLEMENNYLLRHRQQQQLNKTPAYETWDPRYDTYSRHDPASRGRVLQTGRRAGNIMSASNFEPRLNRVKSEEMLGTRSEPDLRPTPLDDENCRWFVALFNYDHHMSPNPNAAQEELSFRKHQLIKVFGEVDQDGFYKGQIGRRYGLVPSNMVIEIAKDDIASHPRRLPPEVEYKGTLPRTLERSLERPMERSLDPATRRSRWGSIKSRSYDYPDRRPYHSVGHETDQYSSLDRRDQYIRGRHYDYYDVHAQPGGSVRPGGYAPRYSKARNGYERSASYEPRGGLPKELREGRDIRDSRDIRDPRDQEYRERDYRDSRDTWDPYSRREAPARREAYEHEYRREGATVRGGERFEHPGEKPSSVYPPRKHEYVDRYDKGRAEYSDDTYPPSTSRLPQEHQYQKQGSQETPQGYSQQQHQVPPQQITTQSQQQKYQGNHVGPQTQQHQQQPQPVQQQTSQAMSSFEETLKNIDMLPTTKMIAKYDYDSRRLSPNVDAEQVELSFREGDLITLYGDVDEDGFFIGELNGVRGLVPSNFLQPIGNSLTASNVPQQAQQPPPGIMAGPVGAYGPTGTTEQRPKGVAFSDLAKKTPPMRQTSQTSVKTAGPTGPTIANTKPKSSSGAGQTGMVNKTGAKKSDPAKGNNVANNVRKQSQAVKKDPGKKK</sequence>
<dbReference type="GO" id="GO:0007274">
    <property type="term" value="P:neuromuscular synaptic transmission"/>
    <property type="evidence" value="ECO:0007669"/>
    <property type="project" value="TreeGrafter"/>
</dbReference>
<feature type="region of interest" description="Disordered" evidence="5">
    <location>
        <begin position="169"/>
        <end position="195"/>
    </location>
</feature>
<feature type="region of interest" description="Disordered" evidence="5">
    <location>
        <begin position="1143"/>
        <end position="1164"/>
    </location>
</feature>
<dbReference type="CDD" id="cd00063">
    <property type="entry name" value="FN3"/>
    <property type="match status" value="1"/>
</dbReference>
<dbReference type="OrthoDB" id="4158657at2759"/>
<protein>
    <submittedName>
        <fullName evidence="8">(pine wood nematode) hypothetical protein</fullName>
    </submittedName>
</protein>
<feature type="compositionally biased region" description="Polar residues" evidence="5">
    <location>
        <begin position="331"/>
        <end position="350"/>
    </location>
</feature>
<dbReference type="PANTHER" id="PTHR14234">
    <property type="entry name" value="RIM BINDING PROTEIN-RELATED"/>
    <property type="match status" value="1"/>
</dbReference>
<evidence type="ECO:0000256" key="1">
    <source>
        <dbReference type="ARBA" id="ARBA00010749"/>
    </source>
</evidence>
<feature type="region of interest" description="Disordered" evidence="5">
    <location>
        <begin position="1202"/>
        <end position="1387"/>
    </location>
</feature>
<dbReference type="InterPro" id="IPR036116">
    <property type="entry name" value="FN3_sf"/>
</dbReference>
<dbReference type="InterPro" id="IPR057884">
    <property type="entry name" value="FN3_RIM-BP1/2/3"/>
</dbReference>
<dbReference type="InterPro" id="IPR013783">
    <property type="entry name" value="Ig-like_fold"/>
</dbReference>
<feature type="compositionally biased region" description="Polar residues" evidence="5">
    <location>
        <begin position="1521"/>
        <end position="1530"/>
    </location>
</feature>
<dbReference type="InterPro" id="IPR003961">
    <property type="entry name" value="FN3_dom"/>
</dbReference>
<feature type="compositionally biased region" description="Polar residues" evidence="5">
    <location>
        <begin position="85"/>
        <end position="99"/>
    </location>
</feature>
<dbReference type="FunFam" id="2.30.30.40:FF:000016">
    <property type="entry name" value="RIMS-binding protein 2 isoform X2"/>
    <property type="match status" value="1"/>
</dbReference>
<evidence type="ECO:0000313" key="11">
    <source>
        <dbReference type="WBParaSite" id="BXY_1649200.1"/>
    </source>
</evidence>
<dbReference type="EMBL" id="CAJFDI010000003">
    <property type="protein sequence ID" value="CAD5221140.1"/>
    <property type="molecule type" value="Genomic_DNA"/>
</dbReference>
<dbReference type="SMR" id="A0A1I7STX2"/>
<feature type="domain" description="Fibronectin type-III" evidence="7">
    <location>
        <begin position="629"/>
        <end position="728"/>
    </location>
</feature>
<proteinExistence type="inferred from homology"/>
<feature type="compositionally biased region" description="Basic and acidic residues" evidence="5">
    <location>
        <begin position="1296"/>
        <end position="1311"/>
    </location>
</feature>
<accession>A0A1I7STX2</accession>
<dbReference type="WBParaSite" id="BXY_1649200.1">
    <property type="protein sequence ID" value="BXY_1649200.1"/>
    <property type="gene ID" value="BXY_1649200"/>
</dbReference>
<feature type="domain" description="SH3" evidence="6">
    <location>
        <begin position="211"/>
        <end position="279"/>
    </location>
</feature>
<keyword evidence="3" id="KW-0677">Repeat</keyword>
<feature type="region of interest" description="Disordered" evidence="5">
    <location>
        <begin position="326"/>
        <end position="368"/>
    </location>
</feature>
<evidence type="ECO:0000259" key="6">
    <source>
        <dbReference type="PROSITE" id="PS50002"/>
    </source>
</evidence>
<dbReference type="PROSITE" id="PS50853">
    <property type="entry name" value="FN3"/>
    <property type="match status" value="2"/>
</dbReference>
<dbReference type="GO" id="GO:0045202">
    <property type="term" value="C:synapse"/>
    <property type="evidence" value="ECO:0007669"/>
    <property type="project" value="GOC"/>
</dbReference>
<name>A0A1I7STX2_BURXY</name>
<reference evidence="11" key="1">
    <citation type="submission" date="2016-11" db="UniProtKB">
        <authorList>
            <consortium name="WormBaseParasite"/>
        </authorList>
    </citation>
    <scope>IDENTIFICATION</scope>
</reference>
<feature type="compositionally biased region" description="Low complexity" evidence="5">
    <location>
        <begin position="1338"/>
        <end position="1387"/>
    </location>
</feature>
<feature type="domain" description="Fibronectin type-III" evidence="7">
    <location>
        <begin position="446"/>
        <end position="534"/>
    </location>
</feature>
<keyword evidence="2 4" id="KW-0728">SH3 domain</keyword>
<dbReference type="Pfam" id="PF07653">
    <property type="entry name" value="SH3_2"/>
    <property type="match status" value="1"/>
</dbReference>
<evidence type="ECO:0000256" key="3">
    <source>
        <dbReference type="ARBA" id="ARBA00022737"/>
    </source>
</evidence>
<dbReference type="PANTHER" id="PTHR14234:SF19">
    <property type="entry name" value="RIM-BINDING PROTEIN, ISOFORM F"/>
    <property type="match status" value="1"/>
</dbReference>
<dbReference type="Gene3D" id="2.30.30.40">
    <property type="entry name" value="SH3 Domains"/>
    <property type="match status" value="3"/>
</dbReference>
<feature type="compositionally biased region" description="Polar residues" evidence="5">
    <location>
        <begin position="1571"/>
        <end position="1582"/>
    </location>
</feature>
<evidence type="ECO:0000313" key="8">
    <source>
        <dbReference type="EMBL" id="CAD5221140.1"/>
    </source>
</evidence>
<dbReference type="InterPro" id="IPR036028">
    <property type="entry name" value="SH3-like_dom_sf"/>
</dbReference>
<dbReference type="Pfam" id="PF14604">
    <property type="entry name" value="SH3_9"/>
    <property type="match status" value="2"/>
</dbReference>
<reference evidence="8" key="2">
    <citation type="submission" date="2020-09" db="EMBL/GenBank/DDBJ databases">
        <authorList>
            <person name="Kikuchi T."/>
        </authorList>
    </citation>
    <scope>NUCLEOTIDE SEQUENCE</scope>
    <source>
        <strain evidence="8">Ka4C1</strain>
    </source>
</reference>
<feature type="compositionally biased region" description="Basic and acidic residues" evidence="5">
    <location>
        <begin position="1214"/>
        <end position="1287"/>
    </location>
</feature>
<evidence type="ECO:0000259" key="7">
    <source>
        <dbReference type="PROSITE" id="PS50853"/>
    </source>
</evidence>
<gene>
    <name evidence="8" type="ORF">BXYJ_LOCUS6529</name>
</gene>
<evidence type="ECO:0000256" key="4">
    <source>
        <dbReference type="PROSITE-ProRule" id="PRU00192"/>
    </source>
</evidence>